<name>A0A445D6V6_ARAHY</name>
<dbReference type="GO" id="GO:0008270">
    <property type="term" value="F:zinc ion binding"/>
    <property type="evidence" value="ECO:0007669"/>
    <property type="project" value="UniProtKB-KW"/>
</dbReference>
<organism evidence="8 9">
    <name type="scientific">Arachis hypogaea</name>
    <name type="common">Peanut</name>
    <dbReference type="NCBI Taxonomy" id="3818"/>
    <lineage>
        <taxon>Eukaryota</taxon>
        <taxon>Viridiplantae</taxon>
        <taxon>Streptophyta</taxon>
        <taxon>Embryophyta</taxon>
        <taxon>Tracheophyta</taxon>
        <taxon>Spermatophyta</taxon>
        <taxon>Magnoliopsida</taxon>
        <taxon>eudicotyledons</taxon>
        <taxon>Gunneridae</taxon>
        <taxon>Pentapetalae</taxon>
        <taxon>rosids</taxon>
        <taxon>fabids</taxon>
        <taxon>Fabales</taxon>
        <taxon>Fabaceae</taxon>
        <taxon>Papilionoideae</taxon>
        <taxon>50 kb inversion clade</taxon>
        <taxon>dalbergioids sensu lato</taxon>
        <taxon>Dalbergieae</taxon>
        <taxon>Pterocarpus clade</taxon>
        <taxon>Arachis</taxon>
    </lineage>
</organism>
<dbReference type="EMBL" id="SDMP01000005">
    <property type="protein sequence ID" value="RYR59007.1"/>
    <property type="molecule type" value="Genomic_DNA"/>
</dbReference>
<keyword evidence="6" id="KW-0472">Membrane</keyword>
<evidence type="ECO:0000256" key="2">
    <source>
        <dbReference type="ARBA" id="ARBA00022771"/>
    </source>
</evidence>
<comment type="caution">
    <text evidence="8">The sequence shown here is derived from an EMBL/GenBank/DDBJ whole genome shotgun (WGS) entry which is preliminary data.</text>
</comment>
<dbReference type="AlphaFoldDB" id="A0A445D6V6"/>
<gene>
    <name evidence="8" type="ORF">Ahy_A05g024858</name>
</gene>
<dbReference type="PANTHER" id="PTHR33680:SF7">
    <property type="entry name" value="OS02G0474200 PROTEIN"/>
    <property type="match status" value="1"/>
</dbReference>
<accession>A0A445D6V6</accession>
<reference evidence="8 9" key="1">
    <citation type="submission" date="2019-01" db="EMBL/GenBank/DDBJ databases">
        <title>Sequencing of cultivated peanut Arachis hypogaea provides insights into genome evolution and oil improvement.</title>
        <authorList>
            <person name="Chen X."/>
        </authorList>
    </citation>
    <scope>NUCLEOTIDE SEQUENCE [LARGE SCALE GENOMIC DNA]</scope>
    <source>
        <strain evidence="9">cv. Fuhuasheng</strain>
        <tissue evidence="8">Leaves</tissue>
    </source>
</reference>
<dbReference type="Pfam" id="PF06839">
    <property type="entry name" value="Zn_ribbon_GRF"/>
    <property type="match status" value="1"/>
</dbReference>
<evidence type="ECO:0000256" key="6">
    <source>
        <dbReference type="SAM" id="Phobius"/>
    </source>
</evidence>
<dbReference type="PANTHER" id="PTHR33680">
    <property type="entry name" value="OS07G0190500 PROTEIN"/>
    <property type="match status" value="1"/>
</dbReference>
<dbReference type="PROSITE" id="PS51999">
    <property type="entry name" value="ZF_GRF"/>
    <property type="match status" value="1"/>
</dbReference>
<keyword evidence="6" id="KW-1133">Transmembrane helix</keyword>
<evidence type="ECO:0000256" key="5">
    <source>
        <dbReference type="SAM" id="MobiDB-lite"/>
    </source>
</evidence>
<proteinExistence type="predicted"/>
<keyword evidence="2 4" id="KW-0863">Zinc-finger</keyword>
<feature type="domain" description="GRF-type" evidence="7">
    <location>
        <begin position="86"/>
        <end position="129"/>
    </location>
</feature>
<evidence type="ECO:0000259" key="7">
    <source>
        <dbReference type="PROSITE" id="PS51999"/>
    </source>
</evidence>
<dbReference type="Proteomes" id="UP000289738">
    <property type="component" value="Chromosome A05"/>
</dbReference>
<feature type="transmembrane region" description="Helical" evidence="6">
    <location>
        <begin position="21"/>
        <end position="39"/>
    </location>
</feature>
<evidence type="ECO:0000256" key="4">
    <source>
        <dbReference type="PROSITE-ProRule" id="PRU01343"/>
    </source>
</evidence>
<feature type="compositionally biased region" description="Polar residues" evidence="5">
    <location>
        <begin position="62"/>
        <end position="72"/>
    </location>
</feature>
<keyword evidence="9" id="KW-1185">Reference proteome</keyword>
<dbReference type="InterPro" id="IPR010666">
    <property type="entry name" value="Znf_GRF"/>
</dbReference>
<keyword evidence="6" id="KW-0812">Transmembrane</keyword>
<keyword evidence="3" id="KW-0862">Zinc</keyword>
<keyword evidence="1" id="KW-0479">Metal-binding</keyword>
<sequence>MEILDDAVDNMGLSNKKVSKLLLVLFIAIPLVFITITSMCKISNSKLPIMPPKLGMSHNNRRTQSVENSNSEGLDEQGSKPYDGTCFCRLQVVALKSKTRRNPGRWFFRCPLWKTKNTGCRYFQWMDETNEESVGLEEISKNGTQVGEGMHAGQTMDVMCYCFVEFMLTLL</sequence>
<protein>
    <recommendedName>
        <fullName evidence="7">GRF-type domain-containing protein</fullName>
    </recommendedName>
</protein>
<evidence type="ECO:0000256" key="1">
    <source>
        <dbReference type="ARBA" id="ARBA00022723"/>
    </source>
</evidence>
<evidence type="ECO:0000313" key="8">
    <source>
        <dbReference type="EMBL" id="RYR59007.1"/>
    </source>
</evidence>
<evidence type="ECO:0000313" key="9">
    <source>
        <dbReference type="Proteomes" id="UP000289738"/>
    </source>
</evidence>
<evidence type="ECO:0000256" key="3">
    <source>
        <dbReference type="ARBA" id="ARBA00022833"/>
    </source>
</evidence>
<feature type="region of interest" description="Disordered" evidence="5">
    <location>
        <begin position="53"/>
        <end position="78"/>
    </location>
</feature>